<keyword evidence="5" id="KW-1185">Reference proteome</keyword>
<sequence length="432" mass="49227">MVEPTRGILRRYLLATAAGGLFLFVCMATVLPARRTNSRQARGDKPLIYTADDRPSAADDQPSAVADRPPVADRPFVAADWADVVADGILINFTRARDGNGSFPVAVQRRNDDDRRSSIESKLHGDPGSNPASEKSSEVKRRRVTKLRDTYYVNEATREYDCAADTRRRLPDCVIIGFRKCGTMALLRMLGQHPGIAVRDWSPVEVNFFNRHYDRGVGWYRESMPCSSSDQITIEKSPRYVIDVATPERMSAVNRRMKLIVVLREPVARTVSDYLEHNDRSVAFESLTYDADVGRVRLTAGVNESVYHAHVARWLRHFPRRQFLFVDGDALVRQPATQLRRVEEFLGVTQGEAQRRLVYNKEKGFFCFKVNEAVKVKVKDGDRSIDQECLGGKKGRKHPDVAPEVTHSLRRMFAPHNEIMFEMIGRRFDWNR</sequence>
<keyword evidence="2" id="KW-0325">Glycoprotein</keyword>
<evidence type="ECO:0000313" key="7">
    <source>
        <dbReference type="RefSeq" id="XP_014678178.1"/>
    </source>
</evidence>
<protein>
    <submittedName>
        <fullName evidence="6 7">Heparan sulfate glucosamine 3-O-sulfotransferase 1-like</fullName>
    </submittedName>
</protein>
<dbReference type="PANTHER" id="PTHR10605:SF65">
    <property type="entry name" value="GH20068P"/>
    <property type="match status" value="1"/>
</dbReference>
<dbReference type="InterPro" id="IPR027417">
    <property type="entry name" value="P-loop_NTPase"/>
</dbReference>
<feature type="compositionally biased region" description="Basic and acidic residues" evidence="3">
    <location>
        <begin position="109"/>
        <end position="125"/>
    </location>
</feature>
<dbReference type="RefSeq" id="XP_014678177.1">
    <property type="nucleotide sequence ID" value="XM_014822691.1"/>
</dbReference>
<evidence type="ECO:0000256" key="3">
    <source>
        <dbReference type="SAM" id="MobiDB-lite"/>
    </source>
</evidence>
<keyword evidence="1" id="KW-0808">Transferase</keyword>
<feature type="domain" description="Sulfotransferase" evidence="4">
    <location>
        <begin position="171"/>
        <end position="414"/>
    </location>
</feature>
<evidence type="ECO:0000313" key="6">
    <source>
        <dbReference type="RefSeq" id="XP_014678177.1"/>
    </source>
</evidence>
<dbReference type="SUPFAM" id="SSF52540">
    <property type="entry name" value="P-loop containing nucleoside triphosphate hydrolases"/>
    <property type="match status" value="1"/>
</dbReference>
<evidence type="ECO:0000259" key="4">
    <source>
        <dbReference type="Pfam" id="PF00685"/>
    </source>
</evidence>
<proteinExistence type="predicted"/>
<dbReference type="InterPro" id="IPR037359">
    <property type="entry name" value="NST/OST"/>
</dbReference>
<evidence type="ECO:0000256" key="2">
    <source>
        <dbReference type="ARBA" id="ARBA00023180"/>
    </source>
</evidence>
<reference evidence="6 7" key="1">
    <citation type="submission" date="2025-05" db="UniProtKB">
        <authorList>
            <consortium name="RefSeq"/>
        </authorList>
    </citation>
    <scope>IDENTIFICATION</scope>
</reference>
<feature type="compositionally biased region" description="Basic and acidic residues" evidence="3">
    <location>
        <begin position="41"/>
        <end position="57"/>
    </location>
</feature>
<name>A0ABM1F156_PRICU</name>
<dbReference type="InterPro" id="IPR000863">
    <property type="entry name" value="Sulfotransferase_dom"/>
</dbReference>
<dbReference type="Proteomes" id="UP000695022">
    <property type="component" value="Unplaced"/>
</dbReference>
<organism evidence="5 6">
    <name type="scientific">Priapulus caudatus</name>
    <name type="common">Priapulid worm</name>
    <dbReference type="NCBI Taxonomy" id="37621"/>
    <lineage>
        <taxon>Eukaryota</taxon>
        <taxon>Metazoa</taxon>
        <taxon>Ecdysozoa</taxon>
        <taxon>Scalidophora</taxon>
        <taxon>Priapulida</taxon>
        <taxon>Priapulimorpha</taxon>
        <taxon>Priapulimorphida</taxon>
        <taxon>Priapulidae</taxon>
        <taxon>Priapulus</taxon>
    </lineage>
</organism>
<feature type="region of interest" description="Disordered" evidence="3">
    <location>
        <begin position="37"/>
        <end position="70"/>
    </location>
</feature>
<feature type="region of interest" description="Disordered" evidence="3">
    <location>
        <begin position="102"/>
        <end position="142"/>
    </location>
</feature>
<dbReference type="Pfam" id="PF00685">
    <property type="entry name" value="Sulfotransfer_1"/>
    <property type="match status" value="1"/>
</dbReference>
<evidence type="ECO:0000256" key="1">
    <source>
        <dbReference type="ARBA" id="ARBA00022679"/>
    </source>
</evidence>
<dbReference type="PANTHER" id="PTHR10605">
    <property type="entry name" value="HEPARAN SULFATE SULFOTRANSFERASE"/>
    <property type="match status" value="1"/>
</dbReference>
<dbReference type="Gene3D" id="3.40.50.300">
    <property type="entry name" value="P-loop containing nucleotide triphosphate hydrolases"/>
    <property type="match status" value="1"/>
</dbReference>
<accession>A0ABM1F156</accession>
<gene>
    <name evidence="6 7" type="primary">LOC106817988</name>
</gene>
<dbReference type="GeneID" id="106817988"/>
<dbReference type="RefSeq" id="XP_014678178.1">
    <property type="nucleotide sequence ID" value="XM_014822692.1"/>
</dbReference>
<evidence type="ECO:0000313" key="5">
    <source>
        <dbReference type="Proteomes" id="UP000695022"/>
    </source>
</evidence>